<keyword evidence="2" id="KW-1185">Reference proteome</keyword>
<protein>
    <submittedName>
        <fullName evidence="1">Uncharacterized protein</fullName>
    </submittedName>
</protein>
<dbReference type="EMBL" id="JX889246">
    <property type="protein sequence ID" value="AFV51368.1"/>
    <property type="molecule type" value="Genomic_DNA"/>
</dbReference>
<sequence>MRGSWLRGTGEPTGWAVVPYAWGMAMTGEELKAHYLSEARKVVATWPPMTDEQKRELTLGALRHARRKRREQST</sequence>
<dbReference type="Proteomes" id="UP000009206">
    <property type="component" value="Segment"/>
</dbReference>
<name>K4NZM1_9CAUD</name>
<evidence type="ECO:0000313" key="2">
    <source>
        <dbReference type="Proteomes" id="UP000009206"/>
    </source>
</evidence>
<reference evidence="1 2" key="1">
    <citation type="journal article" date="2012" name="J. Virol.">
        <title>Genome Sequence of a New Streptomyces coelicolor Generalized Transducing Bacteriophage, CAM.</title>
        <authorList>
            <person name="Monson R."/>
            <person name="Salmond G.P."/>
        </authorList>
    </citation>
    <scope>NUCLEOTIDE SEQUENCE [LARGE SCALE GENOMIC DNA]</scope>
</reference>
<organism evidence="1 2">
    <name type="scientific">Streptomyces phage phiCAM</name>
    <dbReference type="NCBI Taxonomy" id="1239386"/>
    <lineage>
        <taxon>Viruses</taxon>
        <taxon>Duplodnaviria</taxon>
        <taxon>Heunggongvirae</taxon>
        <taxon>Uroviricota</taxon>
        <taxon>Caudoviricetes</taxon>
        <taxon>Arquatrovirinae</taxon>
        <taxon>Camvirus</taxon>
        <taxon>Camvirus CAM</taxon>
    </lineage>
</organism>
<evidence type="ECO:0000313" key="1">
    <source>
        <dbReference type="EMBL" id="AFV51368.1"/>
    </source>
</evidence>
<dbReference type="KEGG" id="vg:40067597"/>
<dbReference type="GeneID" id="40067597"/>
<proteinExistence type="predicted"/>
<dbReference type="RefSeq" id="YP_009592127.1">
    <property type="nucleotide sequence ID" value="NC_041856.1"/>
</dbReference>
<accession>K4NZM1</accession>